<dbReference type="InterPro" id="IPR002347">
    <property type="entry name" value="SDR_fam"/>
</dbReference>
<dbReference type="PRINTS" id="PR00081">
    <property type="entry name" value="GDHRDH"/>
</dbReference>
<dbReference type="EMBL" id="JAMZEJ010000001">
    <property type="protein sequence ID" value="MCQ8239642.1"/>
    <property type="molecule type" value="Genomic_DNA"/>
</dbReference>
<dbReference type="PROSITE" id="PS00061">
    <property type="entry name" value="ADH_SHORT"/>
    <property type="match status" value="1"/>
</dbReference>
<dbReference type="Proteomes" id="UP001524547">
    <property type="component" value="Unassembled WGS sequence"/>
</dbReference>
<organism evidence="4 5">
    <name type="scientific">Rhizosaccharibacter radicis</name>
    <dbReference type="NCBI Taxonomy" id="2782605"/>
    <lineage>
        <taxon>Bacteria</taxon>
        <taxon>Pseudomonadati</taxon>
        <taxon>Pseudomonadota</taxon>
        <taxon>Alphaproteobacteria</taxon>
        <taxon>Acetobacterales</taxon>
        <taxon>Acetobacteraceae</taxon>
        <taxon>Rhizosaccharibacter</taxon>
    </lineage>
</organism>
<dbReference type="PANTHER" id="PTHR44196">
    <property type="entry name" value="DEHYDROGENASE/REDUCTASE SDR FAMILY MEMBER 7B"/>
    <property type="match status" value="1"/>
</dbReference>
<comment type="caution">
    <text evidence="4">The sequence shown here is derived from an EMBL/GenBank/DDBJ whole genome shotgun (WGS) entry which is preliminary data.</text>
</comment>
<evidence type="ECO:0000256" key="2">
    <source>
        <dbReference type="ARBA" id="ARBA00023002"/>
    </source>
</evidence>
<feature type="region of interest" description="Disordered" evidence="3">
    <location>
        <begin position="1"/>
        <end position="45"/>
    </location>
</feature>
<reference evidence="4 5" key="1">
    <citation type="submission" date="2022-06" db="EMBL/GenBank/DDBJ databases">
        <title>Rhizosaccharibacter gen. nov. sp. nov. KSS12, endophytic bacteria isolated from sugarcane.</title>
        <authorList>
            <person name="Pitiwittayakul N."/>
        </authorList>
    </citation>
    <scope>NUCLEOTIDE SEQUENCE [LARGE SCALE GENOMIC DNA]</scope>
    <source>
        <strain evidence="4 5">KSS12</strain>
    </source>
</reference>
<name>A0ABT1VTH0_9PROT</name>
<protein>
    <submittedName>
        <fullName evidence="4">SDR family NAD(P)-dependent oxidoreductase</fullName>
    </submittedName>
</protein>
<keyword evidence="5" id="KW-1185">Reference proteome</keyword>
<dbReference type="RefSeq" id="WP_422918376.1">
    <property type="nucleotide sequence ID" value="NZ_JAMZEJ010000001.1"/>
</dbReference>
<feature type="compositionally biased region" description="Basic and acidic residues" evidence="3">
    <location>
        <begin position="1"/>
        <end position="24"/>
    </location>
</feature>
<evidence type="ECO:0000313" key="5">
    <source>
        <dbReference type="Proteomes" id="UP001524547"/>
    </source>
</evidence>
<dbReference type="InterPro" id="IPR036291">
    <property type="entry name" value="NAD(P)-bd_dom_sf"/>
</dbReference>
<dbReference type="Pfam" id="PF00106">
    <property type="entry name" value="adh_short"/>
    <property type="match status" value="1"/>
</dbReference>
<evidence type="ECO:0000313" key="4">
    <source>
        <dbReference type="EMBL" id="MCQ8239642.1"/>
    </source>
</evidence>
<proteinExistence type="inferred from homology"/>
<comment type="similarity">
    <text evidence="1">Belongs to the short-chain dehydrogenases/reductases (SDR) family.</text>
</comment>
<sequence>MIGRTRTEGGTHRPSGRDSDRQAGQREAPAPAETPAGNVAGRRLDERPLSNSVALVTGAGRGIGRATAIALAALGARCVLTARTPGGLEETDDLIRAGDGPAATLLPLDLADGGSIDRLGPTIHERFGRLDILVHAAAALGALTPVPHGTDRDWTAAMAVNLHAPWRLIRTAAPLLERAPAGRAVFLGCDILRSPAAPDAFWGMYAAGKAATAALVRSWADEMRHHAGLRILLHDPGPARTRLRALALPGEDPAALPSPDEAGRVIAGLCLPVRHTP</sequence>
<keyword evidence="2" id="KW-0560">Oxidoreductase</keyword>
<dbReference type="SUPFAM" id="SSF51735">
    <property type="entry name" value="NAD(P)-binding Rossmann-fold domains"/>
    <property type="match status" value="1"/>
</dbReference>
<evidence type="ECO:0000256" key="3">
    <source>
        <dbReference type="SAM" id="MobiDB-lite"/>
    </source>
</evidence>
<accession>A0ABT1VTH0</accession>
<dbReference type="Gene3D" id="3.40.50.720">
    <property type="entry name" value="NAD(P)-binding Rossmann-like Domain"/>
    <property type="match status" value="1"/>
</dbReference>
<evidence type="ECO:0000256" key="1">
    <source>
        <dbReference type="ARBA" id="ARBA00006484"/>
    </source>
</evidence>
<gene>
    <name evidence="4" type="ORF">NFI88_02145</name>
</gene>
<dbReference type="InterPro" id="IPR020904">
    <property type="entry name" value="Sc_DH/Rdtase_CS"/>
</dbReference>
<dbReference type="PANTHER" id="PTHR44196:SF4">
    <property type="entry name" value="SHORT CHAIN DEHYDROGENASE"/>
    <property type="match status" value="1"/>
</dbReference>